<evidence type="ECO:0000256" key="1">
    <source>
        <dbReference type="SAM" id="MobiDB-lite"/>
    </source>
</evidence>
<dbReference type="InterPro" id="IPR036953">
    <property type="entry name" value="GreA/GreB_C_sf"/>
</dbReference>
<evidence type="ECO:0000313" key="3">
    <source>
        <dbReference type="EMBL" id="MCZ4281874.1"/>
    </source>
</evidence>
<dbReference type="GO" id="GO:0003746">
    <property type="term" value="F:translation elongation factor activity"/>
    <property type="evidence" value="ECO:0007669"/>
    <property type="project" value="UniProtKB-KW"/>
</dbReference>
<dbReference type="EMBL" id="JAPWGY010000004">
    <property type="protein sequence ID" value="MCZ4281874.1"/>
    <property type="molecule type" value="Genomic_DNA"/>
</dbReference>
<keyword evidence="3" id="KW-0648">Protein biosynthesis</keyword>
<dbReference type="InterPro" id="IPR001437">
    <property type="entry name" value="Tscrpt_elong_fac_GreA/B_C"/>
</dbReference>
<evidence type="ECO:0000313" key="4">
    <source>
        <dbReference type="Proteomes" id="UP001069802"/>
    </source>
</evidence>
<feature type="domain" description="Transcription elongation factor GreA/GreB C-terminal" evidence="2">
    <location>
        <begin position="91"/>
        <end position="166"/>
    </location>
</feature>
<keyword evidence="4" id="KW-1185">Reference proteome</keyword>
<dbReference type="SUPFAM" id="SSF54534">
    <property type="entry name" value="FKBP-like"/>
    <property type="match status" value="1"/>
</dbReference>
<gene>
    <name evidence="3" type="ORF">O4H49_13870</name>
</gene>
<reference evidence="3" key="1">
    <citation type="submission" date="2022-12" db="EMBL/GenBank/DDBJ databases">
        <title>Bacterial isolates from different developmental stages of Nematostella vectensis.</title>
        <authorList>
            <person name="Fraune S."/>
        </authorList>
    </citation>
    <scope>NUCLEOTIDE SEQUENCE</scope>
    <source>
        <strain evidence="3">G21630-S1</strain>
    </source>
</reference>
<dbReference type="PANTHER" id="PTHR30437">
    <property type="entry name" value="TRANSCRIPTION ELONGATION FACTOR GREA"/>
    <property type="match status" value="1"/>
</dbReference>
<dbReference type="Proteomes" id="UP001069802">
    <property type="component" value="Unassembled WGS sequence"/>
</dbReference>
<feature type="region of interest" description="Disordered" evidence="1">
    <location>
        <begin position="1"/>
        <end position="21"/>
    </location>
</feature>
<proteinExistence type="predicted"/>
<name>A0ABT4LL80_9PROT</name>
<dbReference type="Pfam" id="PF01272">
    <property type="entry name" value="GreA_GreB"/>
    <property type="match status" value="1"/>
</dbReference>
<keyword evidence="3" id="KW-0251">Elongation factor</keyword>
<accession>A0ABT4LL80</accession>
<protein>
    <submittedName>
        <fullName evidence="3">GreA/GreB family elongation factor</fullName>
    </submittedName>
</protein>
<dbReference type="PANTHER" id="PTHR30437:SF6">
    <property type="entry name" value="TRANSCRIPTION ELONGATION FACTOR GREB"/>
    <property type="match status" value="1"/>
</dbReference>
<dbReference type="InterPro" id="IPR023459">
    <property type="entry name" value="Tscrpt_elong_fac_GreA/B_fam"/>
</dbReference>
<evidence type="ECO:0000259" key="2">
    <source>
        <dbReference type="Pfam" id="PF01272"/>
    </source>
</evidence>
<sequence length="176" mass="19762">MSRAFVKEPDGDQVPDDQPELPISLHPNFVTVEGLAQLREQLEEARRNLSHLRTAETQDMKNKMQQGKLGRDIRYLEQRLSSAILVDAAKQPEKQVAFGAWILLEDTEGKEYRYRIVGEDEASPAENKISWVSPLAKAALDAEVGELIVWQRPVGNLELELLALSYTGPCRDVLPG</sequence>
<organism evidence="3 4">
    <name type="scientific">Kiloniella laminariae</name>
    <dbReference type="NCBI Taxonomy" id="454162"/>
    <lineage>
        <taxon>Bacteria</taxon>
        <taxon>Pseudomonadati</taxon>
        <taxon>Pseudomonadota</taxon>
        <taxon>Alphaproteobacteria</taxon>
        <taxon>Rhodospirillales</taxon>
        <taxon>Kiloniellaceae</taxon>
        <taxon>Kiloniella</taxon>
    </lineage>
</organism>
<comment type="caution">
    <text evidence="3">The sequence shown here is derived from an EMBL/GenBank/DDBJ whole genome shotgun (WGS) entry which is preliminary data.</text>
</comment>
<dbReference type="RefSeq" id="WP_269424026.1">
    <property type="nucleotide sequence ID" value="NZ_JAPWGY010000004.1"/>
</dbReference>
<dbReference type="Gene3D" id="3.10.50.30">
    <property type="entry name" value="Transcription elongation factor, GreA/GreB, C-terminal domain"/>
    <property type="match status" value="1"/>
</dbReference>
<feature type="compositionally biased region" description="Basic and acidic residues" evidence="1">
    <location>
        <begin position="1"/>
        <end position="10"/>
    </location>
</feature>